<protein>
    <submittedName>
        <fullName evidence="6">YhgE/Pip domain-containing protein</fullName>
    </submittedName>
</protein>
<keyword evidence="2 5" id="KW-0812">Transmembrane</keyword>
<evidence type="ECO:0000256" key="3">
    <source>
        <dbReference type="ARBA" id="ARBA00022989"/>
    </source>
</evidence>
<name>A0A6I4XK01_ENTGA</name>
<accession>A0A6I4XK01</accession>
<evidence type="ECO:0000256" key="4">
    <source>
        <dbReference type="ARBA" id="ARBA00023136"/>
    </source>
</evidence>
<feature type="transmembrane region" description="Helical" evidence="5">
    <location>
        <begin position="46"/>
        <end position="68"/>
    </location>
</feature>
<comment type="caution">
    <text evidence="6">The sequence shown here is derived from an EMBL/GenBank/DDBJ whole genome shotgun (WGS) entry which is preliminary data.</text>
</comment>
<dbReference type="PANTHER" id="PTHR43077">
    <property type="entry name" value="TRANSPORT PERMEASE YVFS-RELATED"/>
    <property type="match status" value="1"/>
</dbReference>
<dbReference type="GO" id="GO:0016020">
    <property type="term" value="C:membrane"/>
    <property type="evidence" value="ECO:0007669"/>
    <property type="project" value="UniProtKB-SubCell"/>
</dbReference>
<organism evidence="6 7">
    <name type="scientific">Enterococcus gallinarum</name>
    <dbReference type="NCBI Taxonomy" id="1353"/>
    <lineage>
        <taxon>Bacteria</taxon>
        <taxon>Bacillati</taxon>
        <taxon>Bacillota</taxon>
        <taxon>Bacilli</taxon>
        <taxon>Lactobacillales</taxon>
        <taxon>Enterococcaceae</taxon>
        <taxon>Enterococcus</taxon>
    </lineage>
</organism>
<dbReference type="PANTHER" id="PTHR43077:SF10">
    <property type="entry name" value="TRANSPORT PERMEASE PROTEIN"/>
    <property type="match status" value="1"/>
</dbReference>
<dbReference type="Proteomes" id="UP000439965">
    <property type="component" value="Unassembled WGS sequence"/>
</dbReference>
<dbReference type="EMBL" id="WVTI01000497">
    <property type="protein sequence ID" value="MXS28095.1"/>
    <property type="molecule type" value="Genomic_DNA"/>
</dbReference>
<evidence type="ECO:0000313" key="6">
    <source>
        <dbReference type="EMBL" id="MXS28095.1"/>
    </source>
</evidence>
<evidence type="ECO:0000313" key="7">
    <source>
        <dbReference type="Proteomes" id="UP000439965"/>
    </source>
</evidence>
<keyword evidence="4 5" id="KW-0472">Membrane</keyword>
<evidence type="ECO:0000256" key="5">
    <source>
        <dbReference type="SAM" id="Phobius"/>
    </source>
</evidence>
<dbReference type="InterPro" id="IPR051328">
    <property type="entry name" value="T7SS_ABC-Transporter"/>
</dbReference>
<evidence type="ECO:0000256" key="1">
    <source>
        <dbReference type="ARBA" id="ARBA00004141"/>
    </source>
</evidence>
<feature type="non-terminal residue" evidence="6">
    <location>
        <position position="1"/>
    </location>
</feature>
<evidence type="ECO:0000256" key="2">
    <source>
        <dbReference type="ARBA" id="ARBA00022692"/>
    </source>
</evidence>
<gene>
    <name evidence="6" type="ORF">GTI89_18810</name>
</gene>
<reference evidence="6 7" key="1">
    <citation type="submission" date="2019-04" db="EMBL/GenBank/DDBJ databases">
        <title>Step-wise assembly of the neonatal virome modulated by breast feeding.</title>
        <authorList>
            <person name="Liang G."/>
            <person name="Bushman F."/>
        </authorList>
    </citation>
    <scope>NUCLEOTIDE SEQUENCE [LARGE SCALE GENOMIC DNA]</scope>
    <source>
        <strain evidence="6 7">E3404</strain>
    </source>
</reference>
<keyword evidence="3 5" id="KW-1133">Transmembrane helix</keyword>
<dbReference type="AlphaFoldDB" id="A0A6I4XK01"/>
<proteinExistence type="predicted"/>
<comment type="subcellular location">
    <subcellularLocation>
        <location evidence="1">Membrane</location>
        <topology evidence="1">Multi-pass membrane protein</topology>
    </subcellularLocation>
</comment>
<sequence>SISGGGGNYPIQVSGKFFQMINPFLPFTHAVNLLRESAGGIYWPNAWFAIWIMVGISVVFSIGGAILYPHLEHRSKKFAALAQKSHLFH</sequence>